<dbReference type="InterPro" id="IPR027417">
    <property type="entry name" value="P-loop_NTPase"/>
</dbReference>
<dbReference type="HOGENOM" id="CLU_001478_0_0_9"/>
<dbReference type="EMBL" id="AE001437">
    <property type="protein sequence ID" value="AAK79404.1"/>
    <property type="molecule type" value="Genomic_DNA"/>
</dbReference>
<dbReference type="GeneID" id="44997942"/>
<dbReference type="Proteomes" id="UP000000814">
    <property type="component" value="Chromosome"/>
</dbReference>
<dbReference type="OrthoDB" id="4770405at2"/>
<dbReference type="KEGG" id="cac:CA_C1436"/>
<dbReference type="eggNOG" id="COG1474">
    <property type="taxonomic scope" value="Bacteria"/>
</dbReference>
<dbReference type="PIR" id="A97077">
    <property type="entry name" value="A97077"/>
</dbReference>
<dbReference type="RefSeq" id="WP_010964745.1">
    <property type="nucleotide sequence ID" value="NC_003030.1"/>
</dbReference>
<accession>Q97J50</accession>
<dbReference type="STRING" id="272562.CA_C1436"/>
<name>Q97J50_CLOAB</name>
<evidence type="ECO:0000313" key="2">
    <source>
        <dbReference type="Proteomes" id="UP000000814"/>
    </source>
</evidence>
<gene>
    <name evidence="1" type="ordered locus">CA_C1436</name>
</gene>
<dbReference type="eggNOG" id="COG0470">
    <property type="taxonomic scope" value="Bacteria"/>
</dbReference>
<evidence type="ECO:0000313" key="1">
    <source>
        <dbReference type="EMBL" id="AAK79404.1"/>
    </source>
</evidence>
<sequence length="2091" mass="245771">MKEATGARESNAGDDFHFIWSAKKSLQLLEPDTELEAICVEGPSIEDSIIFEDDEKALLSIDVAEYFGGKKYEDASRVIFSQLKYSTRHGDLPWTLSSLSVSTNSGKDNSIIQRLAQTYKGFKKKHPKDIEKLRLKLVTNRTIEEKFKKLIDNCNEEIEKNDCKKYLDLKNVLPKENHDYLKSFYQETKLSTTEFVGFLKCIDLSECGSDIRDIHESEVISSLARLGMLDLKTNYDKLIQFIRKQMSPEENESVPIDKNIMANFFNTIPDGLFPANSQVIKPQKYIKRNISDDIVREIIINRKQHICLHATGGIGKTTVVSDLESGLPIGSIVLLYDCFGGGSYLDPSTPLHTYKNAIVQLSNELALKCYTPFLVKTNLDESEYLRNFSIRLKQASNYIKAINKEAVILLVLDAVDNSYLASEVLGDTCFADKLLKITLPQNVSILVTSRTERLEKFELPYGTTMIKLEGFNKEEQRNYIDLFYENVSDYQCEEVRKLTNGNPRVQYYVFSKISGTIEEALQYLNPNGKNLHGIFEEAIKKIDTRITSEIISFEELCRALVELPRPIPIDIITSSTDYDIEKLESACSEYLIGVYFGNGIITFRDEDFEDYLRTTIKNGESAIIKIAETLYNKRFDDYYSVKYLHIFLGKARKLNEILDSIYTINNINISLIEDEKNEIISKRIKSAFSIDDIYNNNYRLDAYKLLYFLTKCRATDAGVKEIILENIRLAKKLGFESTISRYISGKSDFNSLSELTLQTYANSLLKHTELADQFFATSSAIIKQYSKEEKNNKNFQHTIERLDVSRLGIYMAMRYDSERLVNWMHGWSPYPTQEYFDITYSLLLQGNIEKAKSIISLSDDIDMFAACAIAFEELNHSINDEIWILGENLTNYMEKKKKIHVTDLKYRISLAELLLKRGKIQEAENIAYNTDIRMDFSYISFYEMNGELPKEYTFRLYALKKYLKGEKYCFDDFWIPSVRKYEKNGSHEIKEKREELKKIIDFIIDSFFIRVRMLAGSSIDKPANMDQFLEKISNCEHGFYQFYNDHNSYDYYRIIIKNIFDILFSQEKSLIKEYCKRNLENKYLDNKFHFKIIHEIIKNKKYIDVAAWYLNELDKKMNRYPQSAYELKEFYLECSKKAVIFDNKLSYQYFLKAIKAIIGVDDEAYRRINLFRQLSENYIKDENASELVYNFTRIIEDSYRRLEDRKHLPTDNIFKLLTNIHPSSAIAAACRLEDRDEGYATLGFEISIPYIIEESLYKDEISKEIAIALSNIDVNYGTTYDDIVDMVIEKIRREKNKRTEKIMQVIAYDIEKISGGFENRNIIEKISLWCRNNYSDSIEFIKKLNESYCLVASTIRNIDSGEYDNNKLSWDEIDKSKIEYNKKSLIVTMESIYYKESVKLAKYVLEKATFESQLSTVKLLIDIMYTSSTNWNYDECFEIFIDYLNKWSEYNPSILEWRKDEENLDDVLDLYAKKTEYLKEKGLVQISRIFLIDKDIVLSKVIKRATSYLSCEPWEIFSYMESMISIDNGENCSRLLEWCCREEIKNVHVNSSDRKYKEDKKNMFSTEESIAFYLIKMLGHMEKEKRWYAVHAIYNLYKLDQGQIINLIVKYIFGDMPKLYSDEQYFYFKDSAIVYLLVALRRIVEEDTLFLEKYSPVLKEIALTSRTINVLQRELAREILAIIKPLSKEIQTACDVVSKEKVQVKRRYLHDKENKGTNFRFDTMDIVPKVYYFLGQIFQKAEGEIMEDCDKLISSWGITNEMIQEWNKKYKTYEYQRKSYGLNTEVEDLSKYVQYNAMYYVADEYRKTLSVTDDEYPIYTFETWVKSWLTKIPGRWTSDIKTLPPNKKIFLDTKQYVKDGKYIIDDNVFNDAFWYIYQNKKYLILYSNTSIEYEHSGKHYSISVGIMDKKYINRLLKQAERDNYWIEENFISHDDDNYEFIEDVTGESYEKESEFETFDPYTNKMKYNFLKPNEDIEHFFNLVDVLSVDYSITKDESYPIKAQYWSYSNSERVYNRLSEGEMLFIQKEAFIEYLSSKSSKVVVAQIDVRYSDGYKEYGEKAEETERRKIFILDSCLDNVLEEIEVKINNRY</sequence>
<organism evidence="1 2">
    <name type="scientific">Clostridium acetobutylicum (strain ATCC 824 / DSM 792 / JCM 1419 / IAM 19013 / LMG 5710 / NBRC 13948 / NRRL B-527 / VKM B-1787 / 2291 / W)</name>
    <dbReference type="NCBI Taxonomy" id="272562"/>
    <lineage>
        <taxon>Bacteria</taxon>
        <taxon>Bacillati</taxon>
        <taxon>Bacillota</taxon>
        <taxon>Clostridia</taxon>
        <taxon>Eubacteriales</taxon>
        <taxon>Clostridiaceae</taxon>
        <taxon>Clostridium</taxon>
    </lineage>
</organism>
<dbReference type="PATRIC" id="fig|272562.8.peg.1641"/>
<keyword evidence="2" id="KW-1185">Reference proteome</keyword>
<proteinExistence type="predicted"/>
<evidence type="ECO:0008006" key="3">
    <source>
        <dbReference type="Google" id="ProtNLM"/>
    </source>
</evidence>
<protein>
    <recommendedName>
        <fullName evidence="3">NACHT domain-containing protein</fullName>
    </recommendedName>
</protein>
<reference evidence="1 2" key="1">
    <citation type="journal article" date="2001" name="J. Bacteriol.">
        <title>Genome sequence and comparative analysis of the solvent-producing bacterium Clostridium acetobutylicum.</title>
        <authorList>
            <person name="Nolling J."/>
            <person name="Breton G."/>
            <person name="Omelchenko M.V."/>
            <person name="Makarova K.S."/>
            <person name="Zeng Q."/>
            <person name="Gibson R."/>
            <person name="Lee H.M."/>
            <person name="Dubois J."/>
            <person name="Qiu D."/>
            <person name="Hitti J."/>
            <person name="Wolf Y.I."/>
            <person name="Tatusov R.L."/>
            <person name="Sabathe F."/>
            <person name="Doucette-Stamm L."/>
            <person name="Soucaille P."/>
            <person name="Daly M.J."/>
            <person name="Bennett G.N."/>
            <person name="Koonin E.V."/>
            <person name="Smith D.R."/>
        </authorList>
    </citation>
    <scope>NUCLEOTIDE SEQUENCE [LARGE SCALE GENOMIC DNA]</scope>
    <source>
        <strain evidence="2">ATCC 824 / DSM 792 / JCM 1419 / LMG 5710 / VKM B-1787</strain>
    </source>
</reference>
<dbReference type="SUPFAM" id="SSF52540">
    <property type="entry name" value="P-loop containing nucleoside triphosphate hydrolases"/>
    <property type="match status" value="1"/>
</dbReference>